<reference evidence="1 4" key="2">
    <citation type="journal article" date="2014" name="BMC Genomics">
        <title>An improved genome release (version Mt4.0) for the model legume Medicago truncatula.</title>
        <authorList>
            <person name="Tang H."/>
            <person name="Krishnakumar V."/>
            <person name="Bidwell S."/>
            <person name="Rosen B."/>
            <person name="Chan A."/>
            <person name="Zhou S."/>
            <person name="Gentzbittel L."/>
            <person name="Childs K.L."/>
            <person name="Yandell M."/>
            <person name="Gundlach H."/>
            <person name="Mayer K.F."/>
            <person name="Schwartz D.C."/>
            <person name="Town C.D."/>
        </authorList>
    </citation>
    <scope>GENOME REANNOTATION</scope>
    <source>
        <strain evidence="3 4">cv. Jemalong A17</strain>
    </source>
</reference>
<keyword evidence="4" id="KW-1185">Reference proteome</keyword>
<dbReference type="Proteomes" id="UP000002051">
    <property type="component" value="Chromosome 6"/>
</dbReference>
<gene>
    <name evidence="1" type="ordered locus">MTR_6g006300</name>
    <name evidence="2" type="ORF">MtrunA17_Chr6g0450231</name>
</gene>
<evidence type="ECO:0000313" key="1">
    <source>
        <dbReference type="EMBL" id="AES74450.2"/>
    </source>
</evidence>
<sequence>MIETGLAPSDGDLKPVNMVVQLAHEFLFQCQEVRSRLAASIQHQQQHIEAWQLPNEDFMKWNVDAAMFEAQRCFCIGMYIQNSRDHFLKAAPLLKKRKQWNYVMRNFLAW</sequence>
<organism evidence="3">
    <name type="scientific">Medicago truncatula</name>
    <name type="common">Barrel medic</name>
    <name type="synonym">Medicago tribuloides</name>
    <dbReference type="NCBI Taxonomy" id="3880"/>
    <lineage>
        <taxon>Eukaryota</taxon>
        <taxon>Viridiplantae</taxon>
        <taxon>Streptophyta</taxon>
        <taxon>Embryophyta</taxon>
        <taxon>Tracheophyta</taxon>
        <taxon>Spermatophyta</taxon>
        <taxon>Magnoliopsida</taxon>
        <taxon>eudicotyledons</taxon>
        <taxon>Gunneridae</taxon>
        <taxon>Pentapetalae</taxon>
        <taxon>rosids</taxon>
        <taxon>fabids</taxon>
        <taxon>Fabales</taxon>
        <taxon>Fabaceae</taxon>
        <taxon>Papilionoideae</taxon>
        <taxon>50 kb inversion clade</taxon>
        <taxon>NPAAA clade</taxon>
        <taxon>Hologalegina</taxon>
        <taxon>IRL clade</taxon>
        <taxon>Trifolieae</taxon>
        <taxon>Medicago</taxon>
    </lineage>
</organism>
<reference evidence="3" key="3">
    <citation type="submission" date="2015-04" db="UniProtKB">
        <authorList>
            <consortium name="EnsemblPlants"/>
        </authorList>
    </citation>
    <scope>IDENTIFICATION</scope>
    <source>
        <strain evidence="3">cv. Jemalong A17</strain>
    </source>
</reference>
<dbReference type="PaxDb" id="3880-AES74450"/>
<protein>
    <submittedName>
        <fullName evidence="1 3">Uncharacterized protein</fullName>
    </submittedName>
</protein>
<evidence type="ECO:0000313" key="2">
    <source>
        <dbReference type="EMBL" id="RHN49777.1"/>
    </source>
</evidence>
<dbReference type="EnsemblPlants" id="AES74450">
    <property type="protein sequence ID" value="AES74450"/>
    <property type="gene ID" value="MTR_6g006300"/>
</dbReference>
<evidence type="ECO:0000313" key="3">
    <source>
        <dbReference type="EnsemblPlants" id="AES74450"/>
    </source>
</evidence>
<accession>A0A0C3VSV2</accession>
<reference evidence="2" key="4">
    <citation type="journal article" date="2018" name="Nat. Plants">
        <title>Whole-genome landscape of Medicago truncatula symbiotic genes.</title>
        <authorList>
            <person name="Pecrix Y."/>
            <person name="Gamas P."/>
            <person name="Carrere S."/>
        </authorList>
    </citation>
    <scope>NUCLEOTIDE SEQUENCE</scope>
    <source>
        <tissue evidence="2">Leaves</tissue>
    </source>
</reference>
<dbReference type="AlphaFoldDB" id="A0A0C3VSV2"/>
<dbReference type="Proteomes" id="UP000265566">
    <property type="component" value="Chromosome 6"/>
</dbReference>
<reference evidence="1 4" key="1">
    <citation type="journal article" date="2011" name="Nature">
        <title>The Medicago genome provides insight into the evolution of rhizobial symbioses.</title>
        <authorList>
            <person name="Young N.D."/>
            <person name="Debelle F."/>
            <person name="Oldroyd G.E."/>
            <person name="Geurts R."/>
            <person name="Cannon S.B."/>
            <person name="Udvardi M.K."/>
            <person name="Benedito V.A."/>
            <person name="Mayer K.F."/>
            <person name="Gouzy J."/>
            <person name="Schoof H."/>
            <person name="Van de Peer Y."/>
            <person name="Proost S."/>
            <person name="Cook D.R."/>
            <person name="Meyers B.C."/>
            <person name="Spannagl M."/>
            <person name="Cheung F."/>
            <person name="De Mita S."/>
            <person name="Krishnakumar V."/>
            <person name="Gundlach H."/>
            <person name="Zhou S."/>
            <person name="Mudge J."/>
            <person name="Bharti A.K."/>
            <person name="Murray J.D."/>
            <person name="Naoumkina M.A."/>
            <person name="Rosen B."/>
            <person name="Silverstein K.A."/>
            <person name="Tang H."/>
            <person name="Rombauts S."/>
            <person name="Zhao P.X."/>
            <person name="Zhou P."/>
            <person name="Barbe V."/>
            <person name="Bardou P."/>
            <person name="Bechner M."/>
            <person name="Bellec A."/>
            <person name="Berger A."/>
            <person name="Berges H."/>
            <person name="Bidwell S."/>
            <person name="Bisseling T."/>
            <person name="Choisne N."/>
            <person name="Couloux A."/>
            <person name="Denny R."/>
            <person name="Deshpande S."/>
            <person name="Dai X."/>
            <person name="Doyle J.J."/>
            <person name="Dudez A.M."/>
            <person name="Farmer A.D."/>
            <person name="Fouteau S."/>
            <person name="Franken C."/>
            <person name="Gibelin C."/>
            <person name="Gish J."/>
            <person name="Goldstein S."/>
            <person name="Gonzalez A.J."/>
            <person name="Green P.J."/>
            <person name="Hallab A."/>
            <person name="Hartog M."/>
            <person name="Hua A."/>
            <person name="Humphray S.J."/>
            <person name="Jeong D.H."/>
            <person name="Jing Y."/>
            <person name="Jocker A."/>
            <person name="Kenton S.M."/>
            <person name="Kim D.J."/>
            <person name="Klee K."/>
            <person name="Lai H."/>
            <person name="Lang C."/>
            <person name="Lin S."/>
            <person name="Macmil S.L."/>
            <person name="Magdelenat G."/>
            <person name="Matthews L."/>
            <person name="McCorrison J."/>
            <person name="Monaghan E.L."/>
            <person name="Mun J.H."/>
            <person name="Najar F.Z."/>
            <person name="Nicholson C."/>
            <person name="Noirot C."/>
            <person name="O'Bleness M."/>
            <person name="Paule C.R."/>
            <person name="Poulain J."/>
            <person name="Prion F."/>
            <person name="Qin B."/>
            <person name="Qu C."/>
            <person name="Retzel E.F."/>
            <person name="Riddle C."/>
            <person name="Sallet E."/>
            <person name="Samain S."/>
            <person name="Samson N."/>
            <person name="Sanders I."/>
            <person name="Saurat O."/>
            <person name="Scarpelli C."/>
            <person name="Schiex T."/>
            <person name="Segurens B."/>
            <person name="Severin A.J."/>
            <person name="Sherrier D.J."/>
            <person name="Shi R."/>
            <person name="Sims S."/>
            <person name="Singer S.R."/>
            <person name="Sinharoy S."/>
            <person name="Sterck L."/>
            <person name="Viollet A."/>
            <person name="Wang B.B."/>
            <person name="Wang K."/>
            <person name="Wang M."/>
            <person name="Wang X."/>
            <person name="Warfsmann J."/>
            <person name="Weissenbach J."/>
            <person name="White D.D."/>
            <person name="White J.D."/>
            <person name="Wiley G.B."/>
            <person name="Wincker P."/>
            <person name="Xing Y."/>
            <person name="Yang L."/>
            <person name="Yao Z."/>
            <person name="Ying F."/>
            <person name="Zhai J."/>
            <person name="Zhou L."/>
            <person name="Zuber A."/>
            <person name="Denarie J."/>
            <person name="Dixon R.A."/>
            <person name="May G.D."/>
            <person name="Schwartz D.C."/>
            <person name="Rogers J."/>
            <person name="Quetier F."/>
            <person name="Town C.D."/>
            <person name="Roe B.A."/>
        </authorList>
    </citation>
    <scope>NUCLEOTIDE SEQUENCE [LARGE SCALE GENOMIC DNA]</scope>
    <source>
        <strain evidence="1">A17</strain>
        <strain evidence="3 4">cv. Jemalong A17</strain>
    </source>
</reference>
<proteinExistence type="predicted"/>
<accession>G7KI49</accession>
<dbReference type="EMBL" id="CM001222">
    <property type="protein sequence ID" value="AES74450.2"/>
    <property type="molecule type" value="Genomic_DNA"/>
</dbReference>
<dbReference type="Gramene" id="rna33988">
    <property type="protein sequence ID" value="RHN49777.1"/>
    <property type="gene ID" value="gene33988"/>
</dbReference>
<dbReference type="HOGENOM" id="CLU_2174757_0_0_1"/>
<evidence type="ECO:0000313" key="4">
    <source>
        <dbReference type="Proteomes" id="UP000002051"/>
    </source>
</evidence>
<dbReference type="EMBL" id="PSQE01000006">
    <property type="protein sequence ID" value="RHN49777.1"/>
    <property type="molecule type" value="Genomic_DNA"/>
</dbReference>
<name>A0A0C3VSV2_MEDTR</name>